<evidence type="ECO:0000313" key="1">
    <source>
        <dbReference type="EMBL" id="MBB6069887.1"/>
    </source>
</evidence>
<organism evidence="1 2">
    <name type="scientific">Longimicrobium terrae</name>
    <dbReference type="NCBI Taxonomy" id="1639882"/>
    <lineage>
        <taxon>Bacteria</taxon>
        <taxon>Pseudomonadati</taxon>
        <taxon>Gemmatimonadota</taxon>
        <taxon>Longimicrobiia</taxon>
        <taxon>Longimicrobiales</taxon>
        <taxon>Longimicrobiaceae</taxon>
        <taxon>Longimicrobium</taxon>
    </lineage>
</organism>
<dbReference type="RefSeq" id="WP_170039409.1">
    <property type="nucleotide sequence ID" value="NZ_JABDTL010000002.1"/>
</dbReference>
<accession>A0A841GMN6</accession>
<proteinExistence type="predicted"/>
<dbReference type="Proteomes" id="UP000582837">
    <property type="component" value="Unassembled WGS sequence"/>
</dbReference>
<gene>
    <name evidence="1" type="ORF">HNQ61_001504</name>
</gene>
<sequence>MIEGDEPGVLRLDAGSWTVLIRDELTYTPNSADNPRRYDREIVLGQELGRAAGVEVYHDGRRVRSVALITFPAMPPADEARALVRGDLLILALGQDVHAFGIPGLEPRWETEADPACVFALHAFVGSDDLIVRGELSISRLGLDGAIRWSGGGRDIFTGDFAIGEDDVMTTDWNDDVYRFRLADGAVIESPSRR</sequence>
<evidence type="ECO:0000313" key="2">
    <source>
        <dbReference type="Proteomes" id="UP000582837"/>
    </source>
</evidence>
<name>A0A841GMN6_9BACT</name>
<reference evidence="1 2" key="1">
    <citation type="submission" date="2020-08" db="EMBL/GenBank/DDBJ databases">
        <title>Genomic Encyclopedia of Type Strains, Phase IV (KMG-IV): sequencing the most valuable type-strain genomes for metagenomic binning, comparative biology and taxonomic classification.</title>
        <authorList>
            <person name="Goeker M."/>
        </authorList>
    </citation>
    <scope>NUCLEOTIDE SEQUENCE [LARGE SCALE GENOMIC DNA]</scope>
    <source>
        <strain evidence="1 2">DSM 29007</strain>
    </source>
</reference>
<protein>
    <submittedName>
        <fullName evidence="1">Uncharacterized protein</fullName>
    </submittedName>
</protein>
<dbReference type="AlphaFoldDB" id="A0A841GMN6"/>
<comment type="caution">
    <text evidence="1">The sequence shown here is derived from an EMBL/GenBank/DDBJ whole genome shotgun (WGS) entry which is preliminary data.</text>
</comment>
<keyword evidence="2" id="KW-1185">Reference proteome</keyword>
<dbReference type="EMBL" id="JACHIA010000003">
    <property type="protein sequence ID" value="MBB6069887.1"/>
    <property type="molecule type" value="Genomic_DNA"/>
</dbReference>